<evidence type="ECO:0000313" key="2">
    <source>
        <dbReference type="Proteomes" id="UP000028530"/>
    </source>
</evidence>
<keyword evidence="2" id="KW-1185">Reference proteome</keyword>
<sequence>MKSGDQAPQKSRITSGLRFWSLVVGAASAAIVTEPEIASRLKRNAAQPFLQITALAAIA</sequence>
<reference evidence="1 2" key="1">
    <citation type="submission" date="2015-11" db="EMBL/GenBank/DDBJ databases">
        <authorList>
            <person name="Chong T.M."/>
            <person name="Chan K.G."/>
            <person name="Dessaux Y."/>
        </authorList>
    </citation>
    <scope>NUCLEOTIDE SEQUENCE [LARGE SCALE GENOMIC DNA]</scope>
    <source>
        <strain evidence="1 2">S5.2</strain>
    </source>
</reference>
<organism evidence="1 2">
    <name type="scientific">Ectopseudomonas mendocina S5.2</name>
    <dbReference type="NCBI Taxonomy" id="1225174"/>
    <lineage>
        <taxon>Bacteria</taxon>
        <taxon>Pseudomonadati</taxon>
        <taxon>Pseudomonadota</taxon>
        <taxon>Gammaproteobacteria</taxon>
        <taxon>Pseudomonadales</taxon>
        <taxon>Pseudomonadaceae</taxon>
        <taxon>Ectopseudomonas</taxon>
    </lineage>
</organism>
<evidence type="ECO:0000313" key="1">
    <source>
        <dbReference type="EMBL" id="ALN17602.1"/>
    </source>
</evidence>
<gene>
    <name evidence="1" type="ORF">DW68_002855</name>
</gene>
<dbReference type="Proteomes" id="UP000028530">
    <property type="component" value="Chromosome"/>
</dbReference>
<proteinExistence type="predicted"/>
<protein>
    <submittedName>
        <fullName evidence="1">Uncharacterized protein</fullName>
    </submittedName>
</protein>
<dbReference type="EMBL" id="CP013124">
    <property type="protein sequence ID" value="ALN17602.1"/>
    <property type="molecule type" value="Genomic_DNA"/>
</dbReference>
<accession>A0ABM5VSB2</accession>
<name>A0ABM5VSB2_ECTME</name>